<dbReference type="EMBL" id="CP007547">
    <property type="protein sequence ID" value="AIL44405.1"/>
    <property type="molecule type" value="Genomic_DNA"/>
</dbReference>
<accession>A0A077EFW2</accession>
<dbReference type="HOGENOM" id="CLU_3308915_0_0_10"/>
<protein>
    <submittedName>
        <fullName evidence="1">Uncharacterized protein</fullName>
    </submittedName>
</protein>
<organism evidence="1 2">
    <name type="scientific">Elizabethkingia anophelis NUHP1</name>
    <dbReference type="NCBI Taxonomy" id="1338011"/>
    <lineage>
        <taxon>Bacteria</taxon>
        <taxon>Pseudomonadati</taxon>
        <taxon>Bacteroidota</taxon>
        <taxon>Flavobacteriia</taxon>
        <taxon>Flavobacteriales</taxon>
        <taxon>Weeksellaceae</taxon>
        <taxon>Elizabethkingia</taxon>
    </lineage>
</organism>
<dbReference type="KEGG" id="eao:BD94_0630"/>
<dbReference type="Proteomes" id="UP000028933">
    <property type="component" value="Chromosome"/>
</dbReference>
<sequence>MNKGFIENLFASLIQELDITPEDLRRVIDQRKEWETEED</sequence>
<reference evidence="1" key="2">
    <citation type="journal article" date="2015" name="Genome Biol. Evol.">
        <title>Complete Genome Sequence and Transcriptomic Analysis of the Novel Pathogen Elizabethkingia anophelis in Response to Oxidative Stress.</title>
        <authorList>
            <person name="Li Y."/>
            <person name="Liu Y."/>
            <person name="Chew S.C."/>
            <person name="Tay M."/>
            <person name="Salido M.M."/>
            <person name="Teo J."/>
            <person name="Lauro F.M."/>
            <person name="Givskov M."/>
            <person name="Yang L."/>
        </authorList>
    </citation>
    <scope>NUCLEOTIDE SEQUENCE</scope>
    <source>
        <strain evidence="1">NUHP1</strain>
    </source>
</reference>
<dbReference type="AlphaFoldDB" id="A0A077EFW2"/>
<name>A0A077EFW2_9FLAO</name>
<reference evidence="1" key="1">
    <citation type="journal article" date="2013" name="Lancet">
        <title>First case of E anophelis outbreak in an intensive-care unit.</title>
        <authorList>
            <person name="Teo J."/>
            <person name="Tan S.Y."/>
            <person name="Tay M."/>
            <person name="Ding Y."/>
            <person name="Kjelleberg S."/>
            <person name="Givskov M."/>
            <person name="Lin R.T."/>
            <person name="Yang L."/>
        </authorList>
    </citation>
    <scope>NUCLEOTIDE SEQUENCE [LARGE SCALE GENOMIC DNA]</scope>
    <source>
        <strain evidence="1">NUHP1</strain>
    </source>
</reference>
<evidence type="ECO:0000313" key="1">
    <source>
        <dbReference type="EMBL" id="AIL44405.1"/>
    </source>
</evidence>
<dbReference type="STRING" id="1338011.BD94_0630"/>
<gene>
    <name evidence="1" type="ORF">BD94_0630</name>
</gene>
<evidence type="ECO:0000313" key="2">
    <source>
        <dbReference type="Proteomes" id="UP000028933"/>
    </source>
</evidence>
<proteinExistence type="predicted"/>